<sequence length="184" mass="19616">MSVAAVVLAAGASRRLGSPKQLAMLSDETLLGRAVRVAREAGCSPVIVVLGAEAELVSRGLPEDVLPVMNEQWREGMGASIRAGVGACEGAAEGVLVMTCDQPAVTIGHLRLLMAGREIKASRYAARKGVPAFFPQRYFEELMTLKGDVGARELLASAEFVDLESGELDVDTVEDLARAREMFR</sequence>
<protein>
    <submittedName>
        <fullName evidence="2">Nucleotidyltransferase family protein</fullName>
    </submittedName>
</protein>
<dbReference type="GO" id="GO:0016779">
    <property type="term" value="F:nucleotidyltransferase activity"/>
    <property type="evidence" value="ECO:0007669"/>
    <property type="project" value="UniProtKB-ARBA"/>
</dbReference>
<dbReference type="AlphaFoldDB" id="A0AAU7D016"/>
<accession>A0AAU7DAI3</accession>
<feature type="domain" description="MobA-like NTP transferase" evidence="1">
    <location>
        <begin position="5"/>
        <end position="157"/>
    </location>
</feature>
<gene>
    <name evidence="2" type="ORF">P4G45_02755</name>
    <name evidence="3" type="ORF">P8936_02730</name>
</gene>
<dbReference type="EMBL" id="CP121194">
    <property type="protein sequence ID" value="XBH10662.1"/>
    <property type="molecule type" value="Genomic_DNA"/>
</dbReference>
<dbReference type="InterPro" id="IPR029044">
    <property type="entry name" value="Nucleotide-diphossugar_trans"/>
</dbReference>
<proteinExistence type="predicted"/>
<name>A0AAU7D016_9BACT</name>
<dbReference type="PANTHER" id="PTHR43777">
    <property type="entry name" value="MOLYBDENUM COFACTOR CYTIDYLYLTRANSFERASE"/>
    <property type="match status" value="1"/>
</dbReference>
<organism evidence="2">
    <name type="scientific">Edaphobacter paludis</name>
    <dbReference type="NCBI Taxonomy" id="3035702"/>
    <lineage>
        <taxon>Bacteria</taxon>
        <taxon>Pseudomonadati</taxon>
        <taxon>Acidobacteriota</taxon>
        <taxon>Terriglobia</taxon>
        <taxon>Terriglobales</taxon>
        <taxon>Acidobacteriaceae</taxon>
        <taxon>Edaphobacter</taxon>
    </lineage>
</organism>
<dbReference type="Pfam" id="PF12804">
    <property type="entry name" value="NTP_transf_3"/>
    <property type="match status" value="1"/>
</dbReference>
<accession>A0AAU7D016</accession>
<dbReference type="Gene3D" id="3.90.550.10">
    <property type="entry name" value="Spore Coat Polysaccharide Biosynthesis Protein SpsA, Chain A"/>
    <property type="match status" value="1"/>
</dbReference>
<dbReference type="SUPFAM" id="SSF53448">
    <property type="entry name" value="Nucleotide-diphospho-sugar transferases"/>
    <property type="match status" value="1"/>
</dbReference>
<dbReference type="EMBL" id="CP121195">
    <property type="protein sequence ID" value="XBH14090.1"/>
    <property type="molecule type" value="Genomic_DNA"/>
</dbReference>
<dbReference type="CDD" id="cd04182">
    <property type="entry name" value="GT_2_like_f"/>
    <property type="match status" value="1"/>
</dbReference>
<evidence type="ECO:0000259" key="1">
    <source>
        <dbReference type="Pfam" id="PF12804"/>
    </source>
</evidence>
<evidence type="ECO:0000313" key="3">
    <source>
        <dbReference type="EMBL" id="XBH14090.1"/>
    </source>
</evidence>
<reference evidence="2" key="1">
    <citation type="submission" date="2023-03" db="EMBL/GenBank/DDBJ databases">
        <title>Edaphobacter sp.</title>
        <authorList>
            <person name="Huber K.J."/>
            <person name="Papendorf J."/>
            <person name="Pilke C."/>
            <person name="Bunk B."/>
            <person name="Sproeer C."/>
            <person name="Pester M."/>
        </authorList>
    </citation>
    <scope>NUCLEOTIDE SEQUENCE</scope>
    <source>
        <strain evidence="2">DSM 109919</strain>
        <strain evidence="3">DSM 109920</strain>
    </source>
</reference>
<evidence type="ECO:0000313" key="2">
    <source>
        <dbReference type="EMBL" id="XBH10662.1"/>
    </source>
</evidence>
<dbReference type="KEGG" id="epl:P4G45_02755"/>
<dbReference type="PANTHER" id="PTHR43777:SF1">
    <property type="entry name" value="MOLYBDENUM COFACTOR CYTIDYLYLTRANSFERASE"/>
    <property type="match status" value="1"/>
</dbReference>
<dbReference type="InterPro" id="IPR025877">
    <property type="entry name" value="MobA-like_NTP_Trfase"/>
</dbReference>
<dbReference type="RefSeq" id="WP_348268168.1">
    <property type="nucleotide sequence ID" value="NZ_CP121194.1"/>
</dbReference>